<dbReference type="Pfam" id="PF21544">
    <property type="entry name" value="PorZ_N_b_propeller"/>
    <property type="match status" value="1"/>
</dbReference>
<evidence type="ECO:0000259" key="3">
    <source>
        <dbReference type="Pfam" id="PF21544"/>
    </source>
</evidence>
<dbReference type="NCBIfam" id="TIGR04183">
    <property type="entry name" value="Por_Secre_tail"/>
    <property type="match status" value="1"/>
</dbReference>
<dbReference type="InterPro" id="IPR026444">
    <property type="entry name" value="Secre_tail"/>
</dbReference>
<dbReference type="InterPro" id="IPR048954">
    <property type="entry name" value="PorZ_N"/>
</dbReference>
<organism evidence="4 5">
    <name type="scientific">Faecalibacter rhinopitheci</name>
    <dbReference type="NCBI Taxonomy" id="2779678"/>
    <lineage>
        <taxon>Bacteria</taxon>
        <taxon>Pseudomonadati</taxon>
        <taxon>Bacteroidota</taxon>
        <taxon>Flavobacteriia</taxon>
        <taxon>Flavobacteriales</taxon>
        <taxon>Weeksellaceae</taxon>
        <taxon>Faecalibacter</taxon>
    </lineage>
</organism>
<sequence>MKQYLLLIICFPFLSLFAQQNKGRWTDMFSYANVKFIEEVQDVLYCATENGIFIYDNSSTDNEWVKYNKTNILSNVGISAMDYEPSTNTLVVGYESGAIDLLEAGKSSIVLDIPWNNFSGSKRVNHISISGDIAIISGNFGIASFSISEKEFKETTFFYKNSNYLSVNEAAIFNGNIYAATSDGVYTYPLVNNVNYPNFYEWKIQPSTQGQNVLNLELFNNELYYSTKNQLYKINATNQTTSILNLEEIIDLKSNKDKLAITDKSGITFIDTNQSTSKKIIKYQDSNSQGNIQEYIMEMNTGIYFNNKYYGGSMKFGLVDFDLVTTYYTEPKGYLPDGPYNNLSYSLAVKNNKVWIAPGGIGDFNQPLENSDGFYYFDKYIWKHFKSNQFENAKDFVKIAVDPNDDNHFVAVPYFEATNWNYTQKIGVMEVNLKDNSYNYNHIISPLKWRYRIASAAFDESGNLYLGSSFPEINGTTVYNSNYYYQRKGNTWKNILSQKGNLSTTLSPDFSNDYIWFPNARNGGVTVLDKEMNEIITLTQSNANLYEDNVISLAVDQNNSVWIGTLLGITVLNNADASIASGNYKTEPIVIIQDGIPEALLTSIRINDIKVDKANRKWIATNSSGVYYVSDNGEQTIHHFTSKNSPLPSDIVYDIEIDDSNGKVYFATDKGVVVFNGDVQDVGTNFNQALAYPNPVRPSFKGNVIIKNLPNRASVKITDVVGNLIYETKANGGIVEWNTRNSKGKEVASGVYLVLMSNDDGTETKTLKIAVVR</sequence>
<gene>
    <name evidence="4" type="ORF">IM532_05620</name>
</gene>
<evidence type="ECO:0000313" key="4">
    <source>
        <dbReference type="EMBL" id="MBF0596929.1"/>
    </source>
</evidence>
<dbReference type="SUPFAM" id="SSF50969">
    <property type="entry name" value="YVTN repeat-like/Quinoprotein amine dehydrogenase"/>
    <property type="match status" value="1"/>
</dbReference>
<keyword evidence="5" id="KW-1185">Reference proteome</keyword>
<evidence type="ECO:0000256" key="1">
    <source>
        <dbReference type="ARBA" id="ARBA00022729"/>
    </source>
</evidence>
<dbReference type="Proteomes" id="UP000608754">
    <property type="component" value="Unassembled WGS sequence"/>
</dbReference>
<dbReference type="RefSeq" id="WP_194182481.1">
    <property type="nucleotide sequence ID" value="NZ_JADGIK010000003.1"/>
</dbReference>
<feature type="domain" description="PorZ N-terminal beta-propeller" evidence="3">
    <location>
        <begin position="44"/>
        <end position="203"/>
    </location>
</feature>
<dbReference type="SUPFAM" id="SSF63829">
    <property type="entry name" value="Calcium-dependent phosphotriesterase"/>
    <property type="match status" value="1"/>
</dbReference>
<protein>
    <submittedName>
        <fullName evidence="4">T9SS type A sorting domain-containing protein</fullName>
    </submittedName>
</protein>
<dbReference type="InterPro" id="IPR015943">
    <property type="entry name" value="WD40/YVTN_repeat-like_dom_sf"/>
</dbReference>
<reference evidence="4" key="1">
    <citation type="submission" date="2020-10" db="EMBL/GenBank/DDBJ databases">
        <authorList>
            <person name="Lu T."/>
            <person name="Wang Q."/>
            <person name="Han X."/>
        </authorList>
    </citation>
    <scope>NUCLEOTIDE SEQUENCE</scope>
    <source>
        <strain evidence="4">WQ 117</strain>
    </source>
</reference>
<evidence type="ECO:0000313" key="5">
    <source>
        <dbReference type="Proteomes" id="UP000608754"/>
    </source>
</evidence>
<accession>A0A8J7K431</accession>
<evidence type="ECO:0000256" key="2">
    <source>
        <dbReference type="SAM" id="SignalP"/>
    </source>
</evidence>
<proteinExistence type="predicted"/>
<dbReference type="InterPro" id="IPR011044">
    <property type="entry name" value="Quino_amine_DH_bsu"/>
</dbReference>
<feature type="signal peptide" evidence="2">
    <location>
        <begin position="1"/>
        <end position="18"/>
    </location>
</feature>
<name>A0A8J7K431_9FLAO</name>
<keyword evidence="1 2" id="KW-0732">Signal</keyword>
<dbReference type="EMBL" id="JADGIK010000003">
    <property type="protein sequence ID" value="MBF0596929.1"/>
    <property type="molecule type" value="Genomic_DNA"/>
</dbReference>
<feature type="chain" id="PRO_5035235616" evidence="2">
    <location>
        <begin position="19"/>
        <end position="773"/>
    </location>
</feature>
<dbReference type="Gene3D" id="2.130.10.10">
    <property type="entry name" value="YVTN repeat-like/Quinoprotein amine dehydrogenase"/>
    <property type="match status" value="2"/>
</dbReference>
<dbReference type="AlphaFoldDB" id="A0A8J7K431"/>
<comment type="caution">
    <text evidence="4">The sequence shown here is derived from an EMBL/GenBank/DDBJ whole genome shotgun (WGS) entry which is preliminary data.</text>
</comment>